<protein>
    <recommendedName>
        <fullName evidence="2">Glycosyl transferase family 1 domain-containing protein</fullName>
    </recommendedName>
</protein>
<comment type="caution">
    <text evidence="3">The sequence shown here is derived from an EMBL/GenBank/DDBJ whole genome shotgun (WGS) entry which is preliminary data.</text>
</comment>
<accession>A0A1G1TED4</accession>
<dbReference type="EMBL" id="MDZB01000033">
    <property type="protein sequence ID" value="OGX89232.1"/>
    <property type="molecule type" value="Genomic_DNA"/>
</dbReference>
<evidence type="ECO:0000313" key="4">
    <source>
        <dbReference type="Proteomes" id="UP000176294"/>
    </source>
</evidence>
<dbReference type="Proteomes" id="UP000176294">
    <property type="component" value="Unassembled WGS sequence"/>
</dbReference>
<proteinExistence type="predicted"/>
<dbReference type="PANTHER" id="PTHR46401">
    <property type="entry name" value="GLYCOSYLTRANSFERASE WBBK-RELATED"/>
    <property type="match status" value="1"/>
</dbReference>
<dbReference type="GO" id="GO:0009103">
    <property type="term" value="P:lipopolysaccharide biosynthetic process"/>
    <property type="evidence" value="ECO:0007669"/>
    <property type="project" value="TreeGrafter"/>
</dbReference>
<organism evidence="3 4">
    <name type="scientific">Hymenobacter lapidarius</name>
    <dbReference type="NCBI Taxonomy" id="1908237"/>
    <lineage>
        <taxon>Bacteria</taxon>
        <taxon>Pseudomonadati</taxon>
        <taxon>Bacteroidota</taxon>
        <taxon>Cytophagia</taxon>
        <taxon>Cytophagales</taxon>
        <taxon>Hymenobacteraceae</taxon>
        <taxon>Hymenobacter</taxon>
    </lineage>
</organism>
<name>A0A1G1TED4_9BACT</name>
<keyword evidence="4" id="KW-1185">Reference proteome</keyword>
<reference evidence="3 4" key="1">
    <citation type="submission" date="2016-08" db="EMBL/GenBank/DDBJ databases">
        <title>Hymenobacter coccineus sp. nov., Hymenobacter lapidarius sp. nov. and Hymenobacter glacialis sp. nov., isolated from Antarctic soil.</title>
        <authorList>
            <person name="Sedlacek I."/>
            <person name="Kralova S."/>
            <person name="Kyrova K."/>
            <person name="Maslanova I."/>
            <person name="Stankova E."/>
            <person name="Vrbovska V."/>
            <person name="Nemec M."/>
            <person name="Bartak M."/>
            <person name="Svec P."/>
            <person name="Busse H.-J."/>
            <person name="Pantucek R."/>
        </authorList>
    </citation>
    <scope>NUCLEOTIDE SEQUENCE [LARGE SCALE GENOMIC DNA]</scope>
    <source>
        <strain evidence="3 4">CCM 8643</strain>
    </source>
</reference>
<dbReference type="PANTHER" id="PTHR46401:SF2">
    <property type="entry name" value="GLYCOSYLTRANSFERASE WBBK-RELATED"/>
    <property type="match status" value="1"/>
</dbReference>
<dbReference type="InterPro" id="IPR001296">
    <property type="entry name" value="Glyco_trans_1"/>
</dbReference>
<dbReference type="STRING" id="1908237.BEN47_07470"/>
<evidence type="ECO:0000313" key="3">
    <source>
        <dbReference type="EMBL" id="OGX89232.1"/>
    </source>
</evidence>
<dbReference type="Pfam" id="PF00534">
    <property type="entry name" value="Glycos_transf_1"/>
    <property type="match status" value="1"/>
</dbReference>
<dbReference type="Gene3D" id="3.40.50.2000">
    <property type="entry name" value="Glycogen Phosphorylase B"/>
    <property type="match status" value="1"/>
</dbReference>
<feature type="domain" description="Glycosyl transferase family 1" evidence="2">
    <location>
        <begin position="21"/>
        <end position="115"/>
    </location>
</feature>
<evidence type="ECO:0000256" key="1">
    <source>
        <dbReference type="ARBA" id="ARBA00022679"/>
    </source>
</evidence>
<dbReference type="SUPFAM" id="SSF53756">
    <property type="entry name" value="UDP-Glycosyltransferase/glycogen phosphorylase"/>
    <property type="match status" value="1"/>
</dbReference>
<sequence length="144" mass="15615">MGRKAWKAGPILDAYQRMRHQTAVHFTGRVADAELADLYAAACATVYVPYFEGFGIPIVEAQASGCPVLTASVSSMPEVAGEGGALFVDPHNPDSIAVGIARLWHEEDLRQQLVVRGHENLARFSWERSAAVLWQAVLAAQLKA</sequence>
<dbReference type="AlphaFoldDB" id="A0A1G1TED4"/>
<gene>
    <name evidence="3" type="ORF">BEN47_07470</name>
</gene>
<dbReference type="GO" id="GO:0016757">
    <property type="term" value="F:glycosyltransferase activity"/>
    <property type="evidence" value="ECO:0007669"/>
    <property type="project" value="InterPro"/>
</dbReference>
<dbReference type="OrthoDB" id="9801609at2"/>
<keyword evidence="1" id="KW-0808">Transferase</keyword>
<evidence type="ECO:0000259" key="2">
    <source>
        <dbReference type="Pfam" id="PF00534"/>
    </source>
</evidence>